<organism evidence="3 7">
    <name type="scientific">Heterocephalus glaber</name>
    <name type="common">Naked mole rat</name>
    <dbReference type="NCBI Taxonomy" id="10181"/>
    <lineage>
        <taxon>Eukaryota</taxon>
        <taxon>Metazoa</taxon>
        <taxon>Chordata</taxon>
        <taxon>Craniata</taxon>
        <taxon>Vertebrata</taxon>
        <taxon>Euteleostomi</taxon>
        <taxon>Mammalia</taxon>
        <taxon>Eutheria</taxon>
        <taxon>Euarchontoglires</taxon>
        <taxon>Glires</taxon>
        <taxon>Rodentia</taxon>
        <taxon>Hystricomorpha</taxon>
        <taxon>Bathyergidae</taxon>
        <taxon>Heterocephalus</taxon>
    </lineage>
</organism>
<dbReference type="GeneID" id="101717821"/>
<dbReference type="AlphaFoldDB" id="A0AAX6QRW2"/>
<dbReference type="PANTHER" id="PTHR36863">
    <property type="entry name" value="SHIELDIN COMPLEX SUBUNIT 1"/>
    <property type="match status" value="1"/>
</dbReference>
<dbReference type="CTD" id="149840"/>
<keyword evidence="3" id="KW-1185">Reference proteome</keyword>
<evidence type="ECO:0000256" key="1">
    <source>
        <dbReference type="SAM" id="MobiDB-lite"/>
    </source>
</evidence>
<dbReference type="Proteomes" id="UP000694906">
    <property type="component" value="Unplaced"/>
</dbReference>
<dbReference type="InterPro" id="IPR053898">
    <property type="entry name" value="SHLD1_C"/>
</dbReference>
<dbReference type="InterPro" id="IPR027821">
    <property type="entry name" value="SHLD1"/>
</dbReference>
<dbReference type="Pfam" id="PF15021">
    <property type="entry name" value="SHLD1_C"/>
    <property type="match status" value="1"/>
</dbReference>
<evidence type="ECO:0000259" key="2">
    <source>
        <dbReference type="Pfam" id="PF15021"/>
    </source>
</evidence>
<dbReference type="RefSeq" id="XP_004840848.1">
    <property type="nucleotide sequence ID" value="XM_004840791.3"/>
</dbReference>
<evidence type="ECO:0000313" key="8">
    <source>
        <dbReference type="RefSeq" id="XP_021110696.1"/>
    </source>
</evidence>
<dbReference type="RefSeq" id="XP_004840847.1">
    <property type="nucleotide sequence ID" value="XM_004840790.2"/>
</dbReference>
<dbReference type="RefSeq" id="XP_021110696.1">
    <property type="nucleotide sequence ID" value="XM_021255037.1"/>
</dbReference>
<name>A0AAX6QRW2_HETGA</name>
<evidence type="ECO:0000313" key="6">
    <source>
        <dbReference type="RefSeq" id="XP_012926175.1"/>
    </source>
</evidence>
<dbReference type="RefSeq" id="XP_012926176.1">
    <property type="nucleotide sequence ID" value="XM_013070722.2"/>
</dbReference>
<accession>A0AAX6QRW2</accession>
<dbReference type="RefSeq" id="XP_012926175.1">
    <property type="nucleotide sequence ID" value="XM_013070721.2"/>
</dbReference>
<dbReference type="GO" id="GO:2000042">
    <property type="term" value="P:negative regulation of double-strand break repair via homologous recombination"/>
    <property type="evidence" value="ECO:0007669"/>
    <property type="project" value="TreeGrafter"/>
</dbReference>
<dbReference type="GO" id="GO:0035861">
    <property type="term" value="C:site of double-strand break"/>
    <property type="evidence" value="ECO:0007669"/>
    <property type="project" value="TreeGrafter"/>
</dbReference>
<dbReference type="PANTHER" id="PTHR36863:SF1">
    <property type="entry name" value="SHIELDIN COMPLEX SUBUNIT 1"/>
    <property type="match status" value="1"/>
</dbReference>
<evidence type="ECO:0000313" key="4">
    <source>
        <dbReference type="RefSeq" id="XP_004840847.1"/>
    </source>
</evidence>
<gene>
    <name evidence="4 5 6 7 8" type="primary">CUNH20orf196</name>
</gene>
<dbReference type="KEGG" id="hgl:101717821"/>
<sequence>MAPRFPVPVSCCCGRAMAAAGSPPGDSLDLPSASAVGDYVLLLRRPGEGAGGESLSSAESHSVPCSSDIEPDSGNLNAEQKDSWICENLWPDSSAKSQLEAKKEDNGLRESLDRFYEVFSHPQPASGDPLLASVCQCLSQKIAELRGQGSQKYTLRSFQMARVIFNRDGCSVLRKHCRDTRFYPLREGSTALDEEKQTPGLSKAIIRFLLQQNVMKDP</sequence>
<evidence type="ECO:0000313" key="5">
    <source>
        <dbReference type="RefSeq" id="XP_004840848.1"/>
    </source>
</evidence>
<evidence type="ECO:0000313" key="7">
    <source>
        <dbReference type="RefSeq" id="XP_012926176.1"/>
    </source>
</evidence>
<proteinExistence type="predicted"/>
<evidence type="ECO:0000313" key="3">
    <source>
        <dbReference type="Proteomes" id="UP000694906"/>
    </source>
</evidence>
<protein>
    <submittedName>
        <fullName evidence="4 5">Uncharacterized protein C20orf196 homolog isoform X1</fullName>
    </submittedName>
</protein>
<feature type="domain" description="Shieldin complex subunit 1 C-terminal" evidence="2">
    <location>
        <begin position="98"/>
        <end position="216"/>
    </location>
</feature>
<dbReference type="GO" id="GO:2001034">
    <property type="term" value="P:positive regulation of double-strand break repair via nonhomologous end joining"/>
    <property type="evidence" value="ECO:0007669"/>
    <property type="project" value="TreeGrafter"/>
</dbReference>
<reference evidence="4 5" key="1">
    <citation type="submission" date="2025-04" db="UniProtKB">
        <authorList>
            <consortium name="RefSeq"/>
        </authorList>
    </citation>
    <scope>IDENTIFICATION</scope>
</reference>
<dbReference type="GO" id="GO:0045830">
    <property type="term" value="P:positive regulation of isotype switching"/>
    <property type="evidence" value="ECO:0007669"/>
    <property type="project" value="TreeGrafter"/>
</dbReference>
<feature type="region of interest" description="Disordered" evidence="1">
    <location>
        <begin position="50"/>
        <end position="75"/>
    </location>
</feature>